<feature type="transmembrane region" description="Helical" evidence="1">
    <location>
        <begin position="52"/>
        <end position="81"/>
    </location>
</feature>
<dbReference type="InterPro" id="IPR032816">
    <property type="entry name" value="VTT_dom"/>
</dbReference>
<accession>A0ABY6GGX8</accession>
<name>A0ABY6GGX8_9PROT</name>
<dbReference type="EMBL" id="CP107052">
    <property type="protein sequence ID" value="UYH50752.1"/>
    <property type="molecule type" value="Genomic_DNA"/>
</dbReference>
<gene>
    <name evidence="3" type="ORF">N5W20_06440</name>
</gene>
<sequence length="192" mass="21141">MLQRLYQKILALSAAPNAKWWLFAVAFAEASFFPIPVDVLLIPMVLAQPLKAWRLATMCTVGSVLGGLLGWCIGAFLFSYVALPIAEFYHATHSLLAMQEKFLRYGMAIILLKGLTPIPFKIITIAAGAAHYPIWPFLLACIVTRGGRFFLVAGLLRLFGAPIRDFIEKRLTLVLLAALILIIGGAAVVFYF</sequence>
<reference evidence="3" key="1">
    <citation type="submission" date="2022-10" db="EMBL/GenBank/DDBJ databases">
        <title>Candidatus Kirkpatrella diaphorinas gen. nov., sp. nov., an uncultured endosymbiont identified in a population of Diaphorina citri from Hawaii.</title>
        <authorList>
            <person name="Henry E.M."/>
            <person name="Carlson C.R."/>
            <person name="Kuo Y.-W."/>
        </authorList>
    </citation>
    <scope>NUCLEOTIDE SEQUENCE</scope>
    <source>
        <strain evidence="3">CADCRV1</strain>
    </source>
</reference>
<feature type="domain" description="VTT" evidence="2">
    <location>
        <begin position="36"/>
        <end position="155"/>
    </location>
</feature>
<keyword evidence="1" id="KW-0812">Transmembrane</keyword>
<dbReference type="RefSeq" id="WP_319806339.1">
    <property type="nucleotide sequence ID" value="NZ_CP107052.1"/>
</dbReference>
<evidence type="ECO:0000259" key="2">
    <source>
        <dbReference type="Pfam" id="PF09335"/>
    </source>
</evidence>
<feature type="transmembrane region" description="Helical" evidence="1">
    <location>
        <begin position="134"/>
        <end position="159"/>
    </location>
</feature>
<evidence type="ECO:0000313" key="4">
    <source>
        <dbReference type="Proteomes" id="UP001163831"/>
    </source>
</evidence>
<dbReference type="PANTHER" id="PTHR42709:SF11">
    <property type="entry name" value="DEDA FAMILY PROTEIN"/>
    <property type="match status" value="1"/>
</dbReference>
<evidence type="ECO:0000256" key="1">
    <source>
        <dbReference type="SAM" id="Phobius"/>
    </source>
</evidence>
<keyword evidence="1" id="KW-1133">Transmembrane helix</keyword>
<protein>
    <submittedName>
        <fullName evidence="3">DedA family protein</fullName>
    </submittedName>
</protein>
<evidence type="ECO:0000313" key="3">
    <source>
        <dbReference type="EMBL" id="UYH50752.1"/>
    </source>
</evidence>
<feature type="transmembrane region" description="Helical" evidence="1">
    <location>
        <begin position="20"/>
        <end position="46"/>
    </location>
</feature>
<dbReference type="PANTHER" id="PTHR42709">
    <property type="entry name" value="ALKALINE PHOSPHATASE LIKE PROTEIN"/>
    <property type="match status" value="1"/>
</dbReference>
<keyword evidence="4" id="KW-1185">Reference proteome</keyword>
<organism evidence="3 4">
    <name type="scientific">Candidatus Kirkpatrickella diaphorinae</name>
    <dbReference type="NCBI Taxonomy" id="2984322"/>
    <lineage>
        <taxon>Bacteria</taxon>
        <taxon>Pseudomonadati</taxon>
        <taxon>Pseudomonadota</taxon>
        <taxon>Alphaproteobacteria</taxon>
        <taxon>Acetobacterales</taxon>
        <taxon>Acetobacteraceae</taxon>
        <taxon>Candidatus Kirkpatrickella</taxon>
    </lineage>
</organism>
<feature type="transmembrane region" description="Helical" evidence="1">
    <location>
        <begin position="171"/>
        <end position="191"/>
    </location>
</feature>
<dbReference type="InterPro" id="IPR051311">
    <property type="entry name" value="DedA_domain"/>
</dbReference>
<dbReference type="Proteomes" id="UP001163831">
    <property type="component" value="Chromosome"/>
</dbReference>
<keyword evidence="1" id="KW-0472">Membrane</keyword>
<dbReference type="Pfam" id="PF09335">
    <property type="entry name" value="VTT_dom"/>
    <property type="match status" value="1"/>
</dbReference>
<proteinExistence type="predicted"/>
<feature type="transmembrane region" description="Helical" evidence="1">
    <location>
        <begin position="102"/>
        <end position="128"/>
    </location>
</feature>